<comment type="caution">
    <text evidence="2">The sequence shown here is derived from an EMBL/GenBank/DDBJ whole genome shotgun (WGS) entry which is preliminary data.</text>
</comment>
<accession>A0ABV0PWM5</accession>
<name>A0ABV0PWM5_9TELE</name>
<proteinExistence type="predicted"/>
<dbReference type="EMBL" id="JAHRIO010090500">
    <property type="protein sequence ID" value="MEQ2187910.1"/>
    <property type="molecule type" value="Genomic_DNA"/>
</dbReference>
<feature type="transmembrane region" description="Helical" evidence="1">
    <location>
        <begin position="20"/>
        <end position="42"/>
    </location>
</feature>
<dbReference type="Proteomes" id="UP001476798">
    <property type="component" value="Unassembled WGS sequence"/>
</dbReference>
<reference evidence="2 3" key="1">
    <citation type="submission" date="2021-06" db="EMBL/GenBank/DDBJ databases">
        <authorList>
            <person name="Palmer J.M."/>
        </authorList>
    </citation>
    <scope>NUCLEOTIDE SEQUENCE [LARGE SCALE GENOMIC DNA]</scope>
    <source>
        <strain evidence="2 3">GA_2019</strain>
        <tissue evidence="2">Muscle</tissue>
    </source>
</reference>
<sequence length="88" mass="9584">SNKDVSPVGLVLVKMPWSCVLTYNVLVQQLLSWLAFTLLPFFPGGLFGKQPVAGLPPPLDSWFCPKGFQGTAHRFLSANSLKQAALLL</sequence>
<evidence type="ECO:0000313" key="2">
    <source>
        <dbReference type="EMBL" id="MEQ2187910.1"/>
    </source>
</evidence>
<organism evidence="2 3">
    <name type="scientific">Goodea atripinnis</name>
    <dbReference type="NCBI Taxonomy" id="208336"/>
    <lineage>
        <taxon>Eukaryota</taxon>
        <taxon>Metazoa</taxon>
        <taxon>Chordata</taxon>
        <taxon>Craniata</taxon>
        <taxon>Vertebrata</taxon>
        <taxon>Euteleostomi</taxon>
        <taxon>Actinopterygii</taxon>
        <taxon>Neopterygii</taxon>
        <taxon>Teleostei</taxon>
        <taxon>Neoteleostei</taxon>
        <taxon>Acanthomorphata</taxon>
        <taxon>Ovalentaria</taxon>
        <taxon>Atherinomorphae</taxon>
        <taxon>Cyprinodontiformes</taxon>
        <taxon>Goodeidae</taxon>
        <taxon>Goodea</taxon>
    </lineage>
</organism>
<gene>
    <name evidence="2" type="ORF">GOODEAATRI_009573</name>
</gene>
<feature type="non-terminal residue" evidence="2">
    <location>
        <position position="1"/>
    </location>
</feature>
<evidence type="ECO:0000313" key="3">
    <source>
        <dbReference type="Proteomes" id="UP001476798"/>
    </source>
</evidence>
<keyword evidence="1" id="KW-0472">Membrane</keyword>
<keyword evidence="1" id="KW-1133">Transmembrane helix</keyword>
<protein>
    <submittedName>
        <fullName evidence="2">Uncharacterized protein</fullName>
    </submittedName>
</protein>
<evidence type="ECO:0000256" key="1">
    <source>
        <dbReference type="SAM" id="Phobius"/>
    </source>
</evidence>
<keyword evidence="1" id="KW-0812">Transmembrane</keyword>
<keyword evidence="3" id="KW-1185">Reference proteome</keyword>